<sequence>MLHTISDRSLISRFGISPWSSASNRKSDAVYHYLEEQIIVGALMPGEAIAEQTVADACHCAQGTVREALLKLQQSGLVVRHEYKGTRVAGISRPEAIEIVKIRMQLEEQAGRMIASNISEETRNRLFDILDAMCQAADSNEVFLCSAYDRLFHATLFRQANLRGLEPILERCALHMHRVTLSHMKPPLNGVEIYEKHIKIIETHCNGAPDEAAEAARTHVSFLFDRWVSKHSFENLDV</sequence>
<dbReference type="PROSITE" id="PS50949">
    <property type="entry name" value="HTH_GNTR"/>
    <property type="match status" value="1"/>
</dbReference>
<dbReference type="SMART" id="SM00345">
    <property type="entry name" value="HTH_GNTR"/>
    <property type="match status" value="1"/>
</dbReference>
<accession>A0ABQ3E8X0</accession>
<keyword evidence="3" id="KW-0804">Transcription</keyword>
<dbReference type="InterPro" id="IPR008920">
    <property type="entry name" value="TF_FadR/GntR_C"/>
</dbReference>
<keyword evidence="6" id="KW-1185">Reference proteome</keyword>
<dbReference type="InterPro" id="IPR036390">
    <property type="entry name" value="WH_DNA-bd_sf"/>
</dbReference>
<dbReference type="InterPro" id="IPR000524">
    <property type="entry name" value="Tscrpt_reg_HTH_GntR"/>
</dbReference>
<dbReference type="EMBL" id="BMXE01000002">
    <property type="protein sequence ID" value="GHB26432.1"/>
    <property type="molecule type" value="Genomic_DNA"/>
</dbReference>
<dbReference type="InterPro" id="IPR011711">
    <property type="entry name" value="GntR_C"/>
</dbReference>
<evidence type="ECO:0000256" key="3">
    <source>
        <dbReference type="ARBA" id="ARBA00023163"/>
    </source>
</evidence>
<dbReference type="Gene3D" id="1.20.120.530">
    <property type="entry name" value="GntR ligand-binding domain-like"/>
    <property type="match status" value="1"/>
</dbReference>
<dbReference type="SMART" id="SM00895">
    <property type="entry name" value="FCD"/>
    <property type="match status" value="1"/>
</dbReference>
<evidence type="ECO:0000259" key="4">
    <source>
        <dbReference type="PROSITE" id="PS50949"/>
    </source>
</evidence>
<dbReference type="SUPFAM" id="SSF46785">
    <property type="entry name" value="Winged helix' DNA-binding domain"/>
    <property type="match status" value="1"/>
</dbReference>
<dbReference type="RefSeq" id="WP_189435993.1">
    <property type="nucleotide sequence ID" value="NZ_BMXE01000002.1"/>
</dbReference>
<dbReference type="Pfam" id="PF00392">
    <property type="entry name" value="GntR"/>
    <property type="match status" value="1"/>
</dbReference>
<reference evidence="6" key="1">
    <citation type="journal article" date="2019" name="Int. J. Syst. Evol. Microbiol.">
        <title>The Global Catalogue of Microorganisms (GCM) 10K type strain sequencing project: providing services to taxonomists for standard genome sequencing and annotation.</title>
        <authorList>
            <consortium name="The Broad Institute Genomics Platform"/>
            <consortium name="The Broad Institute Genome Sequencing Center for Infectious Disease"/>
            <person name="Wu L."/>
            <person name="Ma J."/>
        </authorList>
    </citation>
    <scope>NUCLEOTIDE SEQUENCE [LARGE SCALE GENOMIC DNA]</scope>
    <source>
        <strain evidence="6">KCTC 12861</strain>
    </source>
</reference>
<dbReference type="Pfam" id="PF07729">
    <property type="entry name" value="FCD"/>
    <property type="match status" value="1"/>
</dbReference>
<name>A0ABQ3E8X0_9HYPH</name>
<evidence type="ECO:0000256" key="2">
    <source>
        <dbReference type="ARBA" id="ARBA00023125"/>
    </source>
</evidence>
<evidence type="ECO:0000256" key="1">
    <source>
        <dbReference type="ARBA" id="ARBA00023015"/>
    </source>
</evidence>
<protein>
    <submittedName>
        <fullName evidence="5">GntR family transcriptional regulator</fullName>
    </submittedName>
</protein>
<organism evidence="5 6">
    <name type="scientific">Pseudovibrio japonicus</name>
    <dbReference type="NCBI Taxonomy" id="366534"/>
    <lineage>
        <taxon>Bacteria</taxon>
        <taxon>Pseudomonadati</taxon>
        <taxon>Pseudomonadota</taxon>
        <taxon>Alphaproteobacteria</taxon>
        <taxon>Hyphomicrobiales</taxon>
        <taxon>Stappiaceae</taxon>
        <taxon>Pseudovibrio</taxon>
    </lineage>
</organism>
<gene>
    <name evidence="5" type="ORF">GCM10007094_13420</name>
</gene>
<dbReference type="PANTHER" id="PTHR43537">
    <property type="entry name" value="TRANSCRIPTIONAL REGULATOR, GNTR FAMILY"/>
    <property type="match status" value="1"/>
</dbReference>
<comment type="caution">
    <text evidence="5">The sequence shown here is derived from an EMBL/GenBank/DDBJ whole genome shotgun (WGS) entry which is preliminary data.</text>
</comment>
<dbReference type="PANTHER" id="PTHR43537:SF24">
    <property type="entry name" value="GLUCONATE OPERON TRANSCRIPTIONAL REPRESSOR"/>
    <property type="match status" value="1"/>
</dbReference>
<dbReference type="SUPFAM" id="SSF48008">
    <property type="entry name" value="GntR ligand-binding domain-like"/>
    <property type="match status" value="1"/>
</dbReference>
<dbReference type="Proteomes" id="UP000637980">
    <property type="component" value="Unassembled WGS sequence"/>
</dbReference>
<keyword evidence="2" id="KW-0238">DNA-binding</keyword>
<evidence type="ECO:0000313" key="6">
    <source>
        <dbReference type="Proteomes" id="UP000637980"/>
    </source>
</evidence>
<evidence type="ECO:0000313" key="5">
    <source>
        <dbReference type="EMBL" id="GHB26432.1"/>
    </source>
</evidence>
<proteinExistence type="predicted"/>
<keyword evidence="1" id="KW-0805">Transcription regulation</keyword>
<dbReference type="InterPro" id="IPR036388">
    <property type="entry name" value="WH-like_DNA-bd_sf"/>
</dbReference>
<feature type="domain" description="HTH gntR-type" evidence="4">
    <location>
        <begin position="24"/>
        <end position="91"/>
    </location>
</feature>
<dbReference type="Gene3D" id="1.10.10.10">
    <property type="entry name" value="Winged helix-like DNA-binding domain superfamily/Winged helix DNA-binding domain"/>
    <property type="match status" value="1"/>
</dbReference>